<protein>
    <submittedName>
        <fullName evidence="1">Uncharacterized protein</fullName>
    </submittedName>
</protein>
<reference evidence="1 2" key="1">
    <citation type="journal article" date="2014" name="Genome Biol.">
        <title>Transcriptome and methylome profiling reveals relics of genome dominance in the mesopolyploid Brassica oleracea.</title>
        <authorList>
            <person name="Parkin I.A."/>
            <person name="Koh C."/>
            <person name="Tang H."/>
            <person name="Robinson S.J."/>
            <person name="Kagale S."/>
            <person name="Clarke W.E."/>
            <person name="Town C.D."/>
            <person name="Nixon J."/>
            <person name="Krishnakumar V."/>
            <person name="Bidwell S.L."/>
            <person name="Denoeud F."/>
            <person name="Belcram H."/>
            <person name="Links M.G."/>
            <person name="Just J."/>
            <person name="Clarke C."/>
            <person name="Bender T."/>
            <person name="Huebert T."/>
            <person name="Mason A.S."/>
            <person name="Pires J.C."/>
            <person name="Barker G."/>
            <person name="Moore J."/>
            <person name="Walley P.G."/>
            <person name="Manoli S."/>
            <person name="Batley J."/>
            <person name="Edwards D."/>
            <person name="Nelson M.N."/>
            <person name="Wang X."/>
            <person name="Paterson A.H."/>
            <person name="King G."/>
            <person name="Bancroft I."/>
            <person name="Chalhoub B."/>
            <person name="Sharpe A.G."/>
        </authorList>
    </citation>
    <scope>NUCLEOTIDE SEQUENCE</scope>
    <source>
        <strain evidence="1 2">cv. TO1000</strain>
    </source>
</reference>
<dbReference type="Proteomes" id="UP000032141">
    <property type="component" value="Chromosome C7"/>
</dbReference>
<dbReference type="EnsemblPlants" id="Bo7g072660.1">
    <property type="protein sequence ID" value="Bo7g072660.1"/>
    <property type="gene ID" value="Bo7g072660"/>
</dbReference>
<sequence length="172" mass="18915">MGYTSKFATLGNTTKCSILGDTTKCSTMGCTSKWSQLEHTSKCSTMEYATISSAIEHFTKFSSCSTTIKFSGSRLFWTTPTNVHFGFTVGNQVGSPVNNQKNYSEGASIDTLPKVHQSPSTSNGFTNYFESRSTSQDQDVEVYSIFGELQKNLIKGIKVIQETKSSDLVVMF</sequence>
<reference evidence="1" key="2">
    <citation type="submission" date="2015-03" db="UniProtKB">
        <authorList>
            <consortium name="EnsemblPlants"/>
        </authorList>
    </citation>
    <scope>IDENTIFICATION</scope>
</reference>
<keyword evidence="2" id="KW-1185">Reference proteome</keyword>
<evidence type="ECO:0000313" key="2">
    <source>
        <dbReference type="Proteomes" id="UP000032141"/>
    </source>
</evidence>
<dbReference type="STRING" id="109376.A0A0D3D9A4"/>
<organism evidence="1 2">
    <name type="scientific">Brassica oleracea var. oleracea</name>
    <dbReference type="NCBI Taxonomy" id="109376"/>
    <lineage>
        <taxon>Eukaryota</taxon>
        <taxon>Viridiplantae</taxon>
        <taxon>Streptophyta</taxon>
        <taxon>Embryophyta</taxon>
        <taxon>Tracheophyta</taxon>
        <taxon>Spermatophyta</taxon>
        <taxon>Magnoliopsida</taxon>
        <taxon>eudicotyledons</taxon>
        <taxon>Gunneridae</taxon>
        <taxon>Pentapetalae</taxon>
        <taxon>rosids</taxon>
        <taxon>malvids</taxon>
        <taxon>Brassicales</taxon>
        <taxon>Brassicaceae</taxon>
        <taxon>Brassiceae</taxon>
        <taxon>Brassica</taxon>
    </lineage>
</organism>
<dbReference type="HOGENOM" id="CLU_1557427_0_0_1"/>
<accession>A0A0D3D9A4</accession>
<evidence type="ECO:0000313" key="1">
    <source>
        <dbReference type="EnsemblPlants" id="Bo7g072660.1"/>
    </source>
</evidence>
<dbReference type="Gramene" id="Bo7g072660.1">
    <property type="protein sequence ID" value="Bo7g072660.1"/>
    <property type="gene ID" value="Bo7g072660"/>
</dbReference>
<name>A0A0D3D9A4_BRAOL</name>
<dbReference type="AlphaFoldDB" id="A0A0D3D9A4"/>
<proteinExistence type="predicted"/>